<accession>A0ACC0WRJ8</accession>
<organism evidence="1 2">
    <name type="scientific">Peronosclerospora sorghi</name>
    <dbReference type="NCBI Taxonomy" id="230839"/>
    <lineage>
        <taxon>Eukaryota</taxon>
        <taxon>Sar</taxon>
        <taxon>Stramenopiles</taxon>
        <taxon>Oomycota</taxon>
        <taxon>Peronosporomycetes</taxon>
        <taxon>Peronosporales</taxon>
        <taxon>Peronosporaceae</taxon>
        <taxon>Peronosclerospora</taxon>
    </lineage>
</organism>
<keyword evidence="2" id="KW-1185">Reference proteome</keyword>
<gene>
    <name evidence="1" type="ORF">PsorP6_000614</name>
</gene>
<dbReference type="EMBL" id="CM047580">
    <property type="protein sequence ID" value="KAI9920921.1"/>
    <property type="molecule type" value="Genomic_DNA"/>
</dbReference>
<name>A0ACC0WRJ8_9STRA</name>
<dbReference type="Proteomes" id="UP001163321">
    <property type="component" value="Chromosome 1"/>
</dbReference>
<protein>
    <submittedName>
        <fullName evidence="1">Uncharacterized protein</fullName>
    </submittedName>
</protein>
<comment type="caution">
    <text evidence="1">The sequence shown here is derived from an EMBL/GenBank/DDBJ whole genome shotgun (WGS) entry which is preliminary data.</text>
</comment>
<sequence length="846" mass="93192">MKAFTTWRAGDGGGKGTTDAVSELQQIILKKDLMILSLQRQLEAYATHFGALPADLVDELEHADPIPESSEPRSRELGKEFSVDTKQAHTSHPKSPSSAGQPRVRPRLDVEETQHVASWASPNVVLDFVADSPMFRRQVDELDDSTTGLRSLLKEVIIRAKDYAAAGKHFGEQETAFADELIQRKHARAIFSTSCPALGSLAELFNEMHDTLAQIQSSRVSMLLGIESLLSRFIQHFADKELLKEVGELRKEVTRLGDEYETLLGKLLSKPRQPGGVATGTGTPTNSSDFINMLGLASPAVASGSANTTAENATTGQSATVAASHSSSPHFFTVDSGPGLYGPDKNQRALERDVLLARKRFELARFDLVRYLNRIHSMKKVVLVECFNSMLYAQLTHFHACHELVKSVEPSLRKRQEMMQVSRQELETEEATWTAQRQVLEERLQHELERRSASESSPRTVDASPGMDAFPSLELPVEVISFDTSSSRATVATCASASVVKQGYLFVRHALFPARNWKRRWFEIHTRKLFQATGRATGGKHAPELTLTLVCDLLLARVREVDAASLPFCFEVIDASQTKLVLQATSARDRLEWIHAARRSTENALEKQQHRHDVHPAQAAVIDALVRANPCCADCGTEPADWVSINIGCFLCIECSGMHRSLGVHESKIRSLALDSWDMPLLTLLREALGNPVVNGVWEHTLPDGWTKPCPTATRDVKARYITAKYHVHAFVEPVAPGLDVATRFLAAAASGTVQDLMWSIAHGVDVNVRGGDAHETALHVCAGRGASHCCEYLVLNGASVTVADREGRVPSDAAQRGDFEALHRMLMPRTSGEKEDPVKMHQDLS</sequence>
<evidence type="ECO:0000313" key="1">
    <source>
        <dbReference type="EMBL" id="KAI9920921.1"/>
    </source>
</evidence>
<evidence type="ECO:0000313" key="2">
    <source>
        <dbReference type="Proteomes" id="UP001163321"/>
    </source>
</evidence>
<proteinExistence type="predicted"/>
<reference evidence="1 2" key="1">
    <citation type="journal article" date="2022" name="bioRxiv">
        <title>The genome of the oomycete Peronosclerospora sorghi, a cosmopolitan pathogen of maize and sorghum, is inflated with dispersed pseudogenes.</title>
        <authorList>
            <person name="Fletcher K."/>
            <person name="Martin F."/>
            <person name="Isakeit T."/>
            <person name="Cavanaugh K."/>
            <person name="Magill C."/>
            <person name="Michelmore R."/>
        </authorList>
    </citation>
    <scope>NUCLEOTIDE SEQUENCE [LARGE SCALE GENOMIC DNA]</scope>
    <source>
        <strain evidence="1">P6</strain>
    </source>
</reference>